<name>A0A5J4QCY6_9ZZZZ</name>
<proteinExistence type="predicted"/>
<organism evidence="1">
    <name type="scientific">termite gut metagenome</name>
    <dbReference type="NCBI Taxonomy" id="433724"/>
    <lineage>
        <taxon>unclassified sequences</taxon>
        <taxon>metagenomes</taxon>
        <taxon>organismal metagenomes</taxon>
    </lineage>
</organism>
<dbReference type="AlphaFoldDB" id="A0A5J4QCY6"/>
<evidence type="ECO:0000313" key="1">
    <source>
        <dbReference type="EMBL" id="KAA6318581.1"/>
    </source>
</evidence>
<accession>A0A5J4QCY6</accession>
<reference evidence="1" key="1">
    <citation type="submission" date="2019-03" db="EMBL/GenBank/DDBJ databases">
        <title>Single cell metagenomics reveals metabolic interactions within the superorganism composed of flagellate Streblomastix strix and complex community of Bacteroidetes bacteria on its surface.</title>
        <authorList>
            <person name="Treitli S.C."/>
            <person name="Kolisko M."/>
            <person name="Husnik F."/>
            <person name="Keeling P."/>
            <person name="Hampl V."/>
        </authorList>
    </citation>
    <scope>NUCLEOTIDE SEQUENCE</scope>
    <source>
        <strain evidence="1">STM</strain>
    </source>
</reference>
<sequence length="60" mass="7118">MKSFFDKTMQSVHEALQSVDMDGYDISMQDALKMVEFLRNQLLGLRAFFIEKKLLKFKKK</sequence>
<comment type="caution">
    <text evidence="1">The sequence shown here is derived from an EMBL/GenBank/DDBJ whole genome shotgun (WGS) entry which is preliminary data.</text>
</comment>
<protein>
    <submittedName>
        <fullName evidence="1">Uncharacterized protein</fullName>
    </submittedName>
</protein>
<gene>
    <name evidence="1" type="ORF">EZS27_031427</name>
</gene>
<dbReference type="EMBL" id="SNRY01004144">
    <property type="protein sequence ID" value="KAA6318581.1"/>
    <property type="molecule type" value="Genomic_DNA"/>
</dbReference>